<feature type="transmembrane region" description="Helical" evidence="7">
    <location>
        <begin position="170"/>
        <end position="189"/>
    </location>
</feature>
<feature type="transmembrane region" description="Helical" evidence="7">
    <location>
        <begin position="403"/>
        <end position="421"/>
    </location>
</feature>
<evidence type="ECO:0000256" key="6">
    <source>
        <dbReference type="ARBA" id="ARBA00023136"/>
    </source>
</evidence>
<evidence type="ECO:0000256" key="1">
    <source>
        <dbReference type="ARBA" id="ARBA00004651"/>
    </source>
</evidence>
<feature type="transmembrane region" description="Helical" evidence="7">
    <location>
        <begin position="12"/>
        <end position="32"/>
    </location>
</feature>
<feature type="transmembrane region" description="Helical" evidence="7">
    <location>
        <begin position="301"/>
        <end position="318"/>
    </location>
</feature>
<feature type="transmembrane region" description="Helical" evidence="7">
    <location>
        <begin position="339"/>
        <end position="357"/>
    </location>
</feature>
<dbReference type="GO" id="GO:0005886">
    <property type="term" value="C:plasma membrane"/>
    <property type="evidence" value="ECO:0007669"/>
    <property type="project" value="UniProtKB-SubCell"/>
</dbReference>
<feature type="transmembrane region" description="Helical" evidence="7">
    <location>
        <begin position="116"/>
        <end position="133"/>
    </location>
</feature>
<dbReference type="PANTHER" id="PTHR30106:SF1">
    <property type="entry name" value="UPF0324 MEMBRANE PROTEIN FN0533"/>
    <property type="match status" value="1"/>
</dbReference>
<dbReference type="Pfam" id="PF03601">
    <property type="entry name" value="Cons_hypoth698"/>
    <property type="match status" value="1"/>
</dbReference>
<feature type="transmembrane region" description="Helical" evidence="7">
    <location>
        <begin position="377"/>
        <end position="396"/>
    </location>
</feature>
<dbReference type="EMBL" id="CP024176">
    <property type="protein sequence ID" value="ATQ83973.1"/>
    <property type="molecule type" value="Genomic_DNA"/>
</dbReference>
<dbReference type="InterPro" id="IPR018383">
    <property type="entry name" value="UPF0324_pro"/>
</dbReference>
<accession>A0AAD0AF83</accession>
<evidence type="ECO:0000256" key="2">
    <source>
        <dbReference type="ARBA" id="ARBA00007977"/>
    </source>
</evidence>
<comment type="subcellular location">
    <subcellularLocation>
        <location evidence="1">Cell membrane</location>
        <topology evidence="1">Multi-pass membrane protein</topology>
    </subcellularLocation>
</comment>
<feature type="transmembrane region" description="Helical" evidence="7">
    <location>
        <begin position="229"/>
        <end position="250"/>
    </location>
</feature>
<name>A0AAD0AF83_FAUOS</name>
<evidence type="ECO:0000256" key="4">
    <source>
        <dbReference type="ARBA" id="ARBA00022692"/>
    </source>
</evidence>
<evidence type="ECO:0000256" key="5">
    <source>
        <dbReference type="ARBA" id="ARBA00022989"/>
    </source>
</evidence>
<dbReference type="AlphaFoldDB" id="A0AAD0AF83"/>
<keyword evidence="3" id="KW-1003">Cell membrane</keyword>
<sequence length="432" mass="47033">MKFLKNEDNWSVVLGLFIVVVICTLYILQIPITNLNVKIKPWSDFSELFKLISHSILGLLSLAIGFGLLLFLGAKSAQPDIKLPPFLAKFILLFLMAAGILILSSNKTVKAWQLESPLVALFIGLLLGNFTSIADKLKEVLRTEYYVKIGIILMGATLPFTTILKAGPAAIVQALIVSVVTFSTIYFVATKVFKLDNRFAATLGAGGSVCGVSASIAIGGACRAKHEHVAASISLVIVWAVIMIFALPFACKLLDLPPAIAGAWIGTSEFADAAGFAAVEAIGNESATQAFTLMKVVGRDMFVGLWAFLAAYLSVTVWERASTNERIDKSEIWRRFPKFIIGFFIASIITTLFVLIAPNAEAFNKQALGLIKDYRGWFFTLTFLSIGMTTRFKALASVGIKPVLAFTAGVLVNLPLGYWLSNHVFANYWINL</sequence>
<organism evidence="8">
    <name type="scientific">Faucicola osloensis</name>
    <name type="common">Moraxella osloensis</name>
    <dbReference type="NCBI Taxonomy" id="34062"/>
    <lineage>
        <taxon>Bacteria</taxon>
        <taxon>Pseudomonadati</taxon>
        <taxon>Pseudomonadota</taxon>
        <taxon>Gammaproteobacteria</taxon>
        <taxon>Moraxellales</taxon>
        <taxon>Moraxellaceae</taxon>
        <taxon>Faucicola</taxon>
    </lineage>
</organism>
<keyword evidence="4 7" id="KW-0812">Transmembrane</keyword>
<proteinExistence type="inferred from homology"/>
<protein>
    <submittedName>
        <fullName evidence="8">Sulfate exporter family transporter</fullName>
    </submittedName>
</protein>
<gene>
    <name evidence="8" type="ORF">YHS_09130</name>
</gene>
<evidence type="ECO:0000256" key="3">
    <source>
        <dbReference type="ARBA" id="ARBA00022475"/>
    </source>
</evidence>
<evidence type="ECO:0000256" key="7">
    <source>
        <dbReference type="SAM" id="Phobius"/>
    </source>
</evidence>
<reference evidence="8" key="1">
    <citation type="submission" date="2017-11" db="EMBL/GenBank/DDBJ databases">
        <title>Complete Genome Sequence from Moraxella oslensis YHS isolated from human skin.</title>
        <authorList>
            <person name="Lee K."/>
            <person name="Lim J.Y."/>
            <person name="Hwang I."/>
        </authorList>
    </citation>
    <scope>NUCLEOTIDE SEQUENCE</scope>
    <source>
        <strain evidence="8">YHS</strain>
    </source>
</reference>
<feature type="transmembrane region" description="Helical" evidence="7">
    <location>
        <begin position="52"/>
        <end position="74"/>
    </location>
</feature>
<keyword evidence="5 7" id="KW-1133">Transmembrane helix</keyword>
<dbReference type="PANTHER" id="PTHR30106">
    <property type="entry name" value="INNER MEMBRANE PROTEIN YEIH-RELATED"/>
    <property type="match status" value="1"/>
</dbReference>
<comment type="similarity">
    <text evidence="2">Belongs to the UPF0324 family.</text>
</comment>
<keyword evidence="6 7" id="KW-0472">Membrane</keyword>
<feature type="transmembrane region" description="Helical" evidence="7">
    <location>
        <begin position="86"/>
        <end position="104"/>
    </location>
</feature>
<feature type="transmembrane region" description="Helical" evidence="7">
    <location>
        <begin position="145"/>
        <end position="164"/>
    </location>
</feature>
<evidence type="ECO:0000313" key="8">
    <source>
        <dbReference type="EMBL" id="ATQ83973.1"/>
    </source>
</evidence>